<dbReference type="SUPFAM" id="SSF53328">
    <property type="entry name" value="Formyltransferase"/>
    <property type="match status" value="1"/>
</dbReference>
<comment type="similarity">
    <text evidence="1">Belongs to the Fmt family.</text>
</comment>
<proteinExistence type="inferred from homology"/>
<dbReference type="Proteomes" id="UP000261174">
    <property type="component" value="Unassembled WGS sequence"/>
</dbReference>
<dbReference type="PANTHER" id="PTHR11138:SF5">
    <property type="entry name" value="METHIONYL-TRNA FORMYLTRANSFERASE, MITOCHONDRIAL"/>
    <property type="match status" value="1"/>
</dbReference>
<dbReference type="AlphaFoldDB" id="A0A3E1NXE5"/>
<reference evidence="6 7" key="1">
    <citation type="submission" date="2018-08" db="EMBL/GenBank/DDBJ databases">
        <title>Chitinophaga sp. K20C18050901, a novel bacterium isolated from forest soil.</title>
        <authorList>
            <person name="Wang C."/>
        </authorList>
    </citation>
    <scope>NUCLEOTIDE SEQUENCE [LARGE SCALE GENOMIC DNA]</scope>
    <source>
        <strain evidence="6 7">K20C18050901</strain>
    </source>
</reference>
<organism evidence="6 7">
    <name type="scientific">Chitinophaga silvisoli</name>
    <dbReference type="NCBI Taxonomy" id="2291814"/>
    <lineage>
        <taxon>Bacteria</taxon>
        <taxon>Pseudomonadati</taxon>
        <taxon>Bacteroidota</taxon>
        <taxon>Chitinophagia</taxon>
        <taxon>Chitinophagales</taxon>
        <taxon>Chitinophagaceae</taxon>
        <taxon>Chitinophaga</taxon>
    </lineage>
</organism>
<dbReference type="Gene3D" id="3.40.50.12230">
    <property type="match status" value="1"/>
</dbReference>
<dbReference type="RefSeq" id="WP_116855717.1">
    <property type="nucleotide sequence ID" value="NZ_QTJV01000009.1"/>
</dbReference>
<gene>
    <name evidence="6" type="ORF">DXN04_22840</name>
</gene>
<evidence type="ECO:0000259" key="5">
    <source>
        <dbReference type="Pfam" id="PF02911"/>
    </source>
</evidence>
<evidence type="ECO:0000256" key="2">
    <source>
        <dbReference type="ARBA" id="ARBA00022679"/>
    </source>
</evidence>
<feature type="domain" description="Formyl transferase N-terminal" evidence="4">
    <location>
        <begin position="54"/>
        <end position="150"/>
    </location>
</feature>
<feature type="domain" description="Formyl transferase C-terminal" evidence="5">
    <location>
        <begin position="194"/>
        <end position="265"/>
    </location>
</feature>
<evidence type="ECO:0000259" key="4">
    <source>
        <dbReference type="Pfam" id="PF00551"/>
    </source>
</evidence>
<keyword evidence="2 6" id="KW-0808">Transferase</keyword>
<protein>
    <submittedName>
        <fullName evidence="6">Methionyl-tRNA formyltransferase</fullName>
    </submittedName>
</protein>
<dbReference type="Pfam" id="PF02911">
    <property type="entry name" value="Formyl_trans_C"/>
    <property type="match status" value="1"/>
</dbReference>
<dbReference type="SUPFAM" id="SSF50486">
    <property type="entry name" value="FMT C-terminal domain-like"/>
    <property type="match status" value="1"/>
</dbReference>
<dbReference type="OrthoDB" id="1092294at2"/>
<evidence type="ECO:0000313" key="6">
    <source>
        <dbReference type="EMBL" id="RFM32524.1"/>
    </source>
</evidence>
<dbReference type="CDD" id="cd08704">
    <property type="entry name" value="Met_tRNA_FMT_C"/>
    <property type="match status" value="1"/>
</dbReference>
<dbReference type="GO" id="GO:0004479">
    <property type="term" value="F:methionyl-tRNA formyltransferase activity"/>
    <property type="evidence" value="ECO:0007669"/>
    <property type="project" value="TreeGrafter"/>
</dbReference>
<dbReference type="InterPro" id="IPR005793">
    <property type="entry name" value="Formyl_trans_C"/>
</dbReference>
<evidence type="ECO:0000313" key="7">
    <source>
        <dbReference type="Proteomes" id="UP000261174"/>
    </source>
</evidence>
<keyword evidence="7" id="KW-1185">Reference proteome</keyword>
<dbReference type="Pfam" id="PF00551">
    <property type="entry name" value="Formyl_trans_N"/>
    <property type="match status" value="1"/>
</dbReference>
<dbReference type="EMBL" id="QTJV01000009">
    <property type="protein sequence ID" value="RFM32524.1"/>
    <property type="molecule type" value="Genomic_DNA"/>
</dbReference>
<dbReference type="PANTHER" id="PTHR11138">
    <property type="entry name" value="METHIONYL-TRNA FORMYLTRANSFERASE"/>
    <property type="match status" value="1"/>
</dbReference>
<name>A0A3E1NXE5_9BACT</name>
<dbReference type="GO" id="GO:0005829">
    <property type="term" value="C:cytosol"/>
    <property type="evidence" value="ECO:0007669"/>
    <property type="project" value="TreeGrafter"/>
</dbReference>
<sequence length="296" mass="32856">MTIGIITSSDQFLSLAYTLANNNLQVCIYYAQGQDAYVNQKVQALAARFQLVCGQQQEDVYNWLEQVKPGIVFVYGYPFLLDVAKFSIPVFNIHAGALPAFRGPVPVFWQLKMGMPQLCLSIHVLSSRFDAGTVVWTKQIADQPHYTYALVHQIFSQLVVEGVYYILNAVLSGKSLDPVPAQGKGAYQKRPQAKDVQIDWSRMPAKEICNLIRACNPWNKGAAANMNNQQIKIMDGLVTGQTTTLPPGSVVNEGTQLWIAAADGQFVQVNMLLLEDMFIPAYQAAYYGIKKGLILQ</sequence>
<dbReference type="InterPro" id="IPR044135">
    <property type="entry name" value="Met-tRNA-FMT_C"/>
</dbReference>
<dbReference type="InterPro" id="IPR036477">
    <property type="entry name" value="Formyl_transf_N_sf"/>
</dbReference>
<dbReference type="InterPro" id="IPR011034">
    <property type="entry name" value="Formyl_transferase-like_C_sf"/>
</dbReference>
<dbReference type="InterPro" id="IPR002376">
    <property type="entry name" value="Formyl_transf_N"/>
</dbReference>
<evidence type="ECO:0000256" key="3">
    <source>
        <dbReference type="ARBA" id="ARBA00022917"/>
    </source>
</evidence>
<keyword evidence="3" id="KW-0648">Protein biosynthesis</keyword>
<evidence type="ECO:0000256" key="1">
    <source>
        <dbReference type="ARBA" id="ARBA00010699"/>
    </source>
</evidence>
<accession>A0A3E1NXE5</accession>
<comment type="caution">
    <text evidence="6">The sequence shown here is derived from an EMBL/GenBank/DDBJ whole genome shotgun (WGS) entry which is preliminary data.</text>
</comment>